<reference evidence="1" key="1">
    <citation type="submission" date="2020-05" db="EMBL/GenBank/DDBJ databases">
        <authorList>
            <person name="Chiriac C."/>
            <person name="Salcher M."/>
            <person name="Ghai R."/>
            <person name="Kavagutti S V."/>
        </authorList>
    </citation>
    <scope>NUCLEOTIDE SEQUENCE</scope>
</reference>
<sequence length="338" mass="37538">MKVISSVQRSSGWTTITLLARMAARLLEAELVELPEPVSRPSLSHRLALRAPRRRGDESCLVIAPDPKDLSALMSSGHLRSGYGQVVGLVIDSFWEDRIPMIAHRRSDFDRIFVTDADSVDPWTQITGTTVNWLPIGADILDGGSASPDRDVDVRRFGRQPSEWDDDKLSFDACASLGLRFKGRPEILAEAHVDQTNYLAELARSKFVLAFNNLEAPASYTHPTRDYLTPRWAESLGAGAVVAGRAPRCATSREFLWPGATLDLGTIERDPALPILREAVNAWNPSMAAYNNWMALQRFDWRWRISAIAEAMDISTPTLDAEMARLRAAIEDRRPAGS</sequence>
<organism evidence="1">
    <name type="scientific">freshwater metagenome</name>
    <dbReference type="NCBI Taxonomy" id="449393"/>
    <lineage>
        <taxon>unclassified sequences</taxon>
        <taxon>metagenomes</taxon>
        <taxon>ecological metagenomes</taxon>
    </lineage>
</organism>
<dbReference type="AlphaFoldDB" id="A0A6J5YEJ1"/>
<evidence type="ECO:0000313" key="1">
    <source>
        <dbReference type="EMBL" id="CAB4322801.1"/>
    </source>
</evidence>
<protein>
    <submittedName>
        <fullName evidence="1">Unannotated protein</fullName>
    </submittedName>
</protein>
<gene>
    <name evidence="1" type="ORF">UFOPK1392_00538</name>
</gene>
<proteinExistence type="predicted"/>
<name>A0A6J5YEJ1_9ZZZZ</name>
<dbReference type="EMBL" id="CAEMXZ010000016">
    <property type="protein sequence ID" value="CAB4322801.1"/>
    <property type="molecule type" value="Genomic_DNA"/>
</dbReference>
<accession>A0A6J5YEJ1</accession>